<dbReference type="EMBL" id="JBHSBN010000002">
    <property type="protein sequence ID" value="MFC4105297.1"/>
    <property type="molecule type" value="Genomic_DNA"/>
</dbReference>
<keyword evidence="2 5" id="KW-0808">Transferase</keyword>
<protein>
    <submittedName>
        <fullName evidence="5">Carbohydrate kinase family protein</fullName>
        <ecNumber evidence="5">2.7.1.-</ecNumber>
    </submittedName>
</protein>
<dbReference type="InterPro" id="IPR052700">
    <property type="entry name" value="Carb_kinase_PfkB-like"/>
</dbReference>
<dbReference type="PROSITE" id="PS00583">
    <property type="entry name" value="PFKB_KINASES_1"/>
    <property type="match status" value="1"/>
</dbReference>
<dbReference type="InterPro" id="IPR029056">
    <property type="entry name" value="Ribokinase-like"/>
</dbReference>
<dbReference type="GO" id="GO:0016301">
    <property type="term" value="F:kinase activity"/>
    <property type="evidence" value="ECO:0007669"/>
    <property type="project" value="UniProtKB-KW"/>
</dbReference>
<gene>
    <name evidence="5" type="ORF">ACFOX0_05000</name>
</gene>
<accession>A0ABV8KGU5</accession>
<comment type="caution">
    <text evidence="5">The sequence shown here is derived from an EMBL/GenBank/DDBJ whole genome shotgun (WGS) entry which is preliminary data.</text>
</comment>
<evidence type="ECO:0000313" key="6">
    <source>
        <dbReference type="Proteomes" id="UP001595868"/>
    </source>
</evidence>
<dbReference type="EC" id="2.7.1.-" evidence="5"/>
<evidence type="ECO:0000256" key="3">
    <source>
        <dbReference type="ARBA" id="ARBA00022777"/>
    </source>
</evidence>
<keyword evidence="3 5" id="KW-0418">Kinase</keyword>
<dbReference type="PANTHER" id="PTHR43320:SF3">
    <property type="entry name" value="CARBOHYDRATE KINASE PFKB DOMAIN-CONTAINING PROTEIN"/>
    <property type="match status" value="1"/>
</dbReference>
<dbReference type="InterPro" id="IPR011611">
    <property type="entry name" value="PfkB_dom"/>
</dbReference>
<comment type="similarity">
    <text evidence="1">Belongs to the carbohydrate kinase PfkB family.</text>
</comment>
<keyword evidence="6" id="KW-1185">Reference proteome</keyword>
<dbReference type="Pfam" id="PF00294">
    <property type="entry name" value="PfkB"/>
    <property type="match status" value="1"/>
</dbReference>
<organism evidence="5 6">
    <name type="scientific">Micromonospora zhanjiangensis</name>
    <dbReference type="NCBI Taxonomy" id="1522057"/>
    <lineage>
        <taxon>Bacteria</taxon>
        <taxon>Bacillati</taxon>
        <taxon>Actinomycetota</taxon>
        <taxon>Actinomycetes</taxon>
        <taxon>Micromonosporales</taxon>
        <taxon>Micromonosporaceae</taxon>
        <taxon>Micromonospora</taxon>
    </lineage>
</organism>
<evidence type="ECO:0000259" key="4">
    <source>
        <dbReference type="Pfam" id="PF00294"/>
    </source>
</evidence>
<feature type="domain" description="Carbohydrate kinase PfkB" evidence="4">
    <location>
        <begin position="6"/>
        <end position="297"/>
    </location>
</feature>
<evidence type="ECO:0000313" key="5">
    <source>
        <dbReference type="EMBL" id="MFC4105297.1"/>
    </source>
</evidence>
<name>A0ABV8KGU5_9ACTN</name>
<dbReference type="InterPro" id="IPR002173">
    <property type="entry name" value="Carboh/pur_kinase_PfkB_CS"/>
</dbReference>
<evidence type="ECO:0000256" key="1">
    <source>
        <dbReference type="ARBA" id="ARBA00010688"/>
    </source>
</evidence>
<dbReference type="PANTHER" id="PTHR43320">
    <property type="entry name" value="SUGAR KINASE"/>
    <property type="match status" value="1"/>
</dbReference>
<dbReference type="PROSITE" id="PS00584">
    <property type="entry name" value="PFKB_KINASES_2"/>
    <property type="match status" value="1"/>
</dbReference>
<proteinExistence type="inferred from homology"/>
<dbReference type="RefSeq" id="WP_377542319.1">
    <property type="nucleotide sequence ID" value="NZ_JBHSBN010000002.1"/>
</dbReference>
<dbReference type="Gene3D" id="3.40.1190.20">
    <property type="match status" value="1"/>
</dbReference>
<dbReference type="Proteomes" id="UP001595868">
    <property type="component" value="Unassembled WGS sequence"/>
</dbReference>
<sequence>MTGASRIVVVGDVVTDVLAVLAGPLVTGSDTRADIRLTGGGQAANTAAWLARLGAPVTLVGAVGDDVAGRVRVAELAAAGVHCAVHRVAAAVTGTVIVLAGDGERTMISERGANLRLTGAHVEAAVAGAPDATHLHLSAYTLLDAGSRDAGLRALAVARGRGLTTSVDAASAAPLRQVGPAAFLDWVRDVDLLVANADEAEVLADGPDPVDRARRLAGGVRHAVVKRGPEGAVWADPDGAVTVAPGRSGTVVDVTGAGDAFAAGLLAAWTAGADPRAALDRAGELGATAVALVGARPPTGRGAAGAAPVAWPAGPHA</sequence>
<evidence type="ECO:0000256" key="2">
    <source>
        <dbReference type="ARBA" id="ARBA00022679"/>
    </source>
</evidence>
<dbReference type="SUPFAM" id="SSF53613">
    <property type="entry name" value="Ribokinase-like"/>
    <property type="match status" value="1"/>
</dbReference>
<reference evidence="6" key="1">
    <citation type="journal article" date="2019" name="Int. J. Syst. Evol. Microbiol.">
        <title>The Global Catalogue of Microorganisms (GCM) 10K type strain sequencing project: providing services to taxonomists for standard genome sequencing and annotation.</title>
        <authorList>
            <consortium name="The Broad Institute Genomics Platform"/>
            <consortium name="The Broad Institute Genome Sequencing Center for Infectious Disease"/>
            <person name="Wu L."/>
            <person name="Ma J."/>
        </authorList>
    </citation>
    <scope>NUCLEOTIDE SEQUENCE [LARGE SCALE GENOMIC DNA]</scope>
    <source>
        <strain evidence="6">2902at01</strain>
    </source>
</reference>